<sequence>MTQLGNYNLSDKVSNVFFLFFSKEKPGAPLLEPETCPVFAEEGTSLECECHHAITQQGSPPAFVSWLKDDNSSVLNISNVNKGQNGTEYTCRSVWEPTAALTQIVNYTLLVAYGPTYANVTSQKNLATITETLTLTCTSDEVYPSANFSWSVPCLTLNLTS</sequence>
<feature type="non-terminal residue" evidence="2">
    <location>
        <position position="161"/>
    </location>
</feature>
<dbReference type="AlphaFoldDB" id="A0AAN9FYJ4"/>
<dbReference type="Proteomes" id="UP001374579">
    <property type="component" value="Unassembled WGS sequence"/>
</dbReference>
<reference evidence="2 3" key="1">
    <citation type="submission" date="2024-02" db="EMBL/GenBank/DDBJ databases">
        <title>Chromosome-scale genome assembly of the rough periwinkle Littorina saxatilis.</title>
        <authorList>
            <person name="De Jode A."/>
            <person name="Faria R."/>
            <person name="Formenti G."/>
            <person name="Sims Y."/>
            <person name="Smith T.P."/>
            <person name="Tracey A."/>
            <person name="Wood J.M.D."/>
            <person name="Zagrodzka Z.B."/>
            <person name="Johannesson K."/>
            <person name="Butlin R.K."/>
            <person name="Leder E.H."/>
        </authorList>
    </citation>
    <scope>NUCLEOTIDE SEQUENCE [LARGE SCALE GENOMIC DNA]</scope>
    <source>
        <strain evidence="2">Snail1</strain>
        <tissue evidence="2">Muscle</tissue>
    </source>
</reference>
<dbReference type="EMBL" id="JBAMIC010002442">
    <property type="protein sequence ID" value="KAK7089251.1"/>
    <property type="molecule type" value="Genomic_DNA"/>
</dbReference>
<dbReference type="CDD" id="cd00096">
    <property type="entry name" value="Ig"/>
    <property type="match status" value="1"/>
</dbReference>
<name>A0AAN9FYJ4_9CAEN</name>
<accession>A0AAN9FYJ4</accession>
<dbReference type="InterPro" id="IPR007110">
    <property type="entry name" value="Ig-like_dom"/>
</dbReference>
<keyword evidence="3" id="KW-1185">Reference proteome</keyword>
<dbReference type="Gene3D" id="2.60.40.10">
    <property type="entry name" value="Immunoglobulins"/>
    <property type="match status" value="1"/>
</dbReference>
<feature type="domain" description="Ig-like" evidence="1">
    <location>
        <begin position="115"/>
        <end position="150"/>
    </location>
</feature>
<proteinExistence type="predicted"/>
<dbReference type="InterPro" id="IPR036179">
    <property type="entry name" value="Ig-like_dom_sf"/>
</dbReference>
<evidence type="ECO:0000313" key="3">
    <source>
        <dbReference type="Proteomes" id="UP001374579"/>
    </source>
</evidence>
<dbReference type="InterPro" id="IPR013783">
    <property type="entry name" value="Ig-like_fold"/>
</dbReference>
<feature type="domain" description="Ig-like" evidence="1">
    <location>
        <begin position="33"/>
        <end position="102"/>
    </location>
</feature>
<dbReference type="PROSITE" id="PS50835">
    <property type="entry name" value="IG_LIKE"/>
    <property type="match status" value="2"/>
</dbReference>
<evidence type="ECO:0000259" key="1">
    <source>
        <dbReference type="PROSITE" id="PS50835"/>
    </source>
</evidence>
<gene>
    <name evidence="2" type="ORF">V1264_024760</name>
</gene>
<protein>
    <recommendedName>
        <fullName evidence="1">Ig-like domain-containing protein</fullName>
    </recommendedName>
</protein>
<organism evidence="2 3">
    <name type="scientific">Littorina saxatilis</name>
    <dbReference type="NCBI Taxonomy" id="31220"/>
    <lineage>
        <taxon>Eukaryota</taxon>
        <taxon>Metazoa</taxon>
        <taxon>Spiralia</taxon>
        <taxon>Lophotrochozoa</taxon>
        <taxon>Mollusca</taxon>
        <taxon>Gastropoda</taxon>
        <taxon>Caenogastropoda</taxon>
        <taxon>Littorinimorpha</taxon>
        <taxon>Littorinoidea</taxon>
        <taxon>Littorinidae</taxon>
        <taxon>Littorina</taxon>
    </lineage>
</organism>
<dbReference type="SUPFAM" id="SSF48726">
    <property type="entry name" value="Immunoglobulin"/>
    <property type="match status" value="1"/>
</dbReference>
<evidence type="ECO:0000313" key="2">
    <source>
        <dbReference type="EMBL" id="KAK7089251.1"/>
    </source>
</evidence>
<comment type="caution">
    <text evidence="2">The sequence shown here is derived from an EMBL/GenBank/DDBJ whole genome shotgun (WGS) entry which is preliminary data.</text>
</comment>